<dbReference type="GO" id="GO:0003959">
    <property type="term" value="F:NADPH dehydrogenase activity"/>
    <property type="evidence" value="ECO:0007669"/>
    <property type="project" value="TreeGrafter"/>
</dbReference>
<comment type="caution">
    <text evidence="2">The sequence shown here is derived from an EMBL/GenBank/DDBJ whole genome shotgun (WGS) entry which is preliminary data.</text>
</comment>
<dbReference type="Proteomes" id="UP000308768">
    <property type="component" value="Unassembled WGS sequence"/>
</dbReference>
<proteinExistence type="predicted"/>
<keyword evidence="3" id="KW-1185">Reference proteome</keyword>
<reference evidence="2 3" key="1">
    <citation type="submission" date="2017-03" db="EMBL/GenBank/DDBJ databases">
        <title>Genomes of endolithic fungi from Antarctica.</title>
        <authorList>
            <person name="Coleine C."/>
            <person name="Masonjones S."/>
            <person name="Stajich J.E."/>
        </authorList>
    </citation>
    <scope>NUCLEOTIDE SEQUENCE [LARGE SCALE GENOMIC DNA]</scope>
    <source>
        <strain evidence="2 3">CCFEE 5187</strain>
    </source>
</reference>
<accession>A0A4U0XYN8</accession>
<protein>
    <recommendedName>
        <fullName evidence="1">NADH:flavin oxidoreductase/NADH oxidase N-terminal domain-containing protein</fullName>
    </recommendedName>
</protein>
<dbReference type="PANTHER" id="PTHR22893:SF91">
    <property type="entry name" value="NADPH DEHYDROGENASE 2-RELATED"/>
    <property type="match status" value="1"/>
</dbReference>
<evidence type="ECO:0000313" key="2">
    <source>
        <dbReference type="EMBL" id="TKA81108.1"/>
    </source>
</evidence>
<dbReference type="SUPFAM" id="SSF51395">
    <property type="entry name" value="FMN-linked oxidoreductases"/>
    <property type="match status" value="1"/>
</dbReference>
<evidence type="ECO:0000313" key="3">
    <source>
        <dbReference type="Proteomes" id="UP000308768"/>
    </source>
</evidence>
<name>A0A4U0XYN8_9PEZI</name>
<dbReference type="InterPro" id="IPR001155">
    <property type="entry name" value="OxRdtase_FMN_N"/>
</dbReference>
<dbReference type="InterPro" id="IPR013785">
    <property type="entry name" value="Aldolase_TIM"/>
</dbReference>
<dbReference type="Gene3D" id="3.20.20.70">
    <property type="entry name" value="Aldolase class I"/>
    <property type="match status" value="1"/>
</dbReference>
<dbReference type="Pfam" id="PF00724">
    <property type="entry name" value="Oxidored_FMN"/>
    <property type="match status" value="1"/>
</dbReference>
<dbReference type="InterPro" id="IPR045247">
    <property type="entry name" value="Oye-like"/>
</dbReference>
<sequence length="135" mass="15577">MEDPVPQFSHVIKGLKEMKLAYLHVVESRISGNADIESTERVDFAIDIWGKTSPVLVAGGFRPDSAKRAVDEEYKDKDVAIVFGRYFISNPDLPYRIQKGIELNQYNRDTFYNARSKTGYIDYDFSKEFQQEARL</sequence>
<dbReference type="PANTHER" id="PTHR22893">
    <property type="entry name" value="NADH OXIDOREDUCTASE-RELATED"/>
    <property type="match status" value="1"/>
</dbReference>
<dbReference type="EMBL" id="NAJN01000035">
    <property type="protein sequence ID" value="TKA81108.1"/>
    <property type="molecule type" value="Genomic_DNA"/>
</dbReference>
<dbReference type="OrthoDB" id="276546at2759"/>
<organism evidence="2 3">
    <name type="scientific">Cryomyces minteri</name>
    <dbReference type="NCBI Taxonomy" id="331657"/>
    <lineage>
        <taxon>Eukaryota</taxon>
        <taxon>Fungi</taxon>
        <taxon>Dikarya</taxon>
        <taxon>Ascomycota</taxon>
        <taxon>Pezizomycotina</taxon>
        <taxon>Dothideomycetes</taxon>
        <taxon>Dothideomycetes incertae sedis</taxon>
        <taxon>Cryomyces</taxon>
    </lineage>
</organism>
<gene>
    <name evidence="2" type="ORF">B0A49_00403</name>
</gene>
<dbReference type="AlphaFoldDB" id="A0A4U0XYN8"/>
<feature type="domain" description="NADH:flavin oxidoreductase/NADH oxidase N-terminal" evidence="1">
    <location>
        <begin position="17"/>
        <end position="104"/>
    </location>
</feature>
<evidence type="ECO:0000259" key="1">
    <source>
        <dbReference type="Pfam" id="PF00724"/>
    </source>
</evidence>
<dbReference type="GO" id="GO:0010181">
    <property type="term" value="F:FMN binding"/>
    <property type="evidence" value="ECO:0007669"/>
    <property type="project" value="InterPro"/>
</dbReference>
<dbReference type="STRING" id="331657.A0A4U0XYN8"/>